<evidence type="ECO:0000256" key="1">
    <source>
        <dbReference type="SAM" id="Phobius"/>
    </source>
</evidence>
<evidence type="ECO:0000313" key="3">
    <source>
        <dbReference type="Proteomes" id="UP000652761"/>
    </source>
</evidence>
<feature type="non-terminal residue" evidence="2">
    <location>
        <position position="1"/>
    </location>
</feature>
<dbReference type="Proteomes" id="UP000652761">
    <property type="component" value="Unassembled WGS sequence"/>
</dbReference>
<protein>
    <submittedName>
        <fullName evidence="2">Uncharacterized protein</fullName>
    </submittedName>
</protein>
<keyword evidence="1" id="KW-1133">Transmembrane helix</keyword>
<comment type="caution">
    <text evidence="2">The sequence shown here is derived from an EMBL/GenBank/DDBJ whole genome shotgun (WGS) entry which is preliminary data.</text>
</comment>
<feature type="transmembrane region" description="Helical" evidence="1">
    <location>
        <begin position="84"/>
        <end position="101"/>
    </location>
</feature>
<sequence>DVLEREWLSRRLVRRLETLRHHSRRSLCHRTHIVVLLRCHLHLRWVFVDSRSRRLTSRCHLLWLPRHLKHGPEKLLGHGEPIRIMLWWGLLPLLLLLTLCCR</sequence>
<proteinExistence type="predicted"/>
<keyword evidence="1" id="KW-0472">Membrane</keyword>
<accession>A0A843U839</accession>
<name>A0A843U839_COLES</name>
<dbReference type="AlphaFoldDB" id="A0A843U839"/>
<organism evidence="2 3">
    <name type="scientific">Colocasia esculenta</name>
    <name type="common">Wild taro</name>
    <name type="synonym">Arum esculentum</name>
    <dbReference type="NCBI Taxonomy" id="4460"/>
    <lineage>
        <taxon>Eukaryota</taxon>
        <taxon>Viridiplantae</taxon>
        <taxon>Streptophyta</taxon>
        <taxon>Embryophyta</taxon>
        <taxon>Tracheophyta</taxon>
        <taxon>Spermatophyta</taxon>
        <taxon>Magnoliopsida</taxon>
        <taxon>Liliopsida</taxon>
        <taxon>Araceae</taxon>
        <taxon>Aroideae</taxon>
        <taxon>Colocasieae</taxon>
        <taxon>Colocasia</taxon>
    </lineage>
</organism>
<dbReference type="EMBL" id="NMUH01000398">
    <property type="protein sequence ID" value="MQL78396.1"/>
    <property type="molecule type" value="Genomic_DNA"/>
</dbReference>
<gene>
    <name evidence="2" type="ORF">Taro_010830</name>
</gene>
<evidence type="ECO:0000313" key="2">
    <source>
        <dbReference type="EMBL" id="MQL78396.1"/>
    </source>
</evidence>
<keyword evidence="1" id="KW-0812">Transmembrane</keyword>
<keyword evidence="3" id="KW-1185">Reference proteome</keyword>
<reference evidence="2" key="1">
    <citation type="submission" date="2017-07" db="EMBL/GenBank/DDBJ databases">
        <title>Taro Niue Genome Assembly and Annotation.</title>
        <authorList>
            <person name="Atibalentja N."/>
            <person name="Keating K."/>
            <person name="Fields C.J."/>
        </authorList>
    </citation>
    <scope>NUCLEOTIDE SEQUENCE</scope>
    <source>
        <strain evidence="2">Niue_2</strain>
        <tissue evidence="2">Leaf</tissue>
    </source>
</reference>